<comment type="similarity">
    <text evidence="1">Belongs to the ADP-ribosylglycohydrolase family.</text>
</comment>
<evidence type="ECO:0000313" key="5">
    <source>
        <dbReference type="Proteomes" id="UP000198553"/>
    </source>
</evidence>
<dbReference type="SUPFAM" id="SSF101478">
    <property type="entry name" value="ADP-ribosylglycohydrolase"/>
    <property type="match status" value="1"/>
</dbReference>
<reference evidence="5" key="1">
    <citation type="submission" date="2016-10" db="EMBL/GenBank/DDBJ databases">
        <authorList>
            <person name="Varghese N."/>
            <person name="Submissions S."/>
        </authorList>
    </citation>
    <scope>NUCLEOTIDE SEQUENCE [LARGE SCALE GENOMIC DNA]</scope>
    <source>
        <strain evidence="5">B48,IBRC-M 10115,DSM 25386,CECT 8001</strain>
    </source>
</reference>
<feature type="binding site" evidence="3">
    <location>
        <position position="55"/>
    </location>
    <ligand>
        <name>Mg(2+)</name>
        <dbReference type="ChEBI" id="CHEBI:18420"/>
        <label>1</label>
    </ligand>
</feature>
<dbReference type="RefSeq" id="WP_090739929.1">
    <property type="nucleotide sequence ID" value="NZ_FOBW01000001.1"/>
</dbReference>
<dbReference type="OrthoDB" id="9798107at2"/>
<dbReference type="AlphaFoldDB" id="A0A1H7VNA2"/>
<dbReference type="PANTHER" id="PTHR16222">
    <property type="entry name" value="ADP-RIBOSYLGLYCOHYDROLASE"/>
    <property type="match status" value="1"/>
</dbReference>
<dbReference type="InterPro" id="IPR036705">
    <property type="entry name" value="Ribosyl_crysJ1_sf"/>
</dbReference>
<evidence type="ECO:0000256" key="3">
    <source>
        <dbReference type="PIRSR" id="PIRSR605502-1"/>
    </source>
</evidence>
<proteinExistence type="inferred from homology"/>
<feature type="binding site" evidence="3">
    <location>
        <position position="54"/>
    </location>
    <ligand>
        <name>Mg(2+)</name>
        <dbReference type="ChEBI" id="CHEBI:18420"/>
        <label>1</label>
    </ligand>
</feature>
<dbReference type="EMBL" id="FOBW01000001">
    <property type="protein sequence ID" value="SEM10278.1"/>
    <property type="molecule type" value="Genomic_DNA"/>
</dbReference>
<protein>
    <submittedName>
        <fullName evidence="4">ADP-ribosylglycohydrolase</fullName>
    </submittedName>
</protein>
<evidence type="ECO:0000313" key="4">
    <source>
        <dbReference type="EMBL" id="SEM10278.1"/>
    </source>
</evidence>
<feature type="binding site" evidence="3">
    <location>
        <position position="284"/>
    </location>
    <ligand>
        <name>Mg(2+)</name>
        <dbReference type="ChEBI" id="CHEBI:18420"/>
        <label>1</label>
    </ligand>
</feature>
<comment type="cofactor">
    <cofactor evidence="3">
        <name>Mg(2+)</name>
        <dbReference type="ChEBI" id="CHEBI:18420"/>
    </cofactor>
    <text evidence="3">Binds 2 magnesium ions per subunit.</text>
</comment>
<dbReference type="InterPro" id="IPR005502">
    <property type="entry name" value="Ribosyl_crysJ1"/>
</dbReference>
<dbReference type="GO" id="GO:0016787">
    <property type="term" value="F:hydrolase activity"/>
    <property type="evidence" value="ECO:0007669"/>
    <property type="project" value="UniProtKB-KW"/>
</dbReference>
<evidence type="ECO:0000256" key="2">
    <source>
        <dbReference type="ARBA" id="ARBA00022801"/>
    </source>
</evidence>
<dbReference type="GO" id="GO:0046872">
    <property type="term" value="F:metal ion binding"/>
    <property type="evidence" value="ECO:0007669"/>
    <property type="project" value="UniProtKB-KW"/>
</dbReference>
<dbReference type="Proteomes" id="UP000198553">
    <property type="component" value="Unassembled WGS sequence"/>
</dbReference>
<accession>A0A1H7VNA2</accession>
<organism evidence="4 5">
    <name type="scientific">Mesobacillus persicus</name>
    <dbReference type="NCBI Taxonomy" id="930146"/>
    <lineage>
        <taxon>Bacteria</taxon>
        <taxon>Bacillati</taxon>
        <taxon>Bacillota</taxon>
        <taxon>Bacilli</taxon>
        <taxon>Bacillales</taxon>
        <taxon>Bacillaceae</taxon>
        <taxon>Mesobacillus</taxon>
    </lineage>
</organism>
<dbReference type="InterPro" id="IPR050792">
    <property type="entry name" value="ADP-ribosylglycohydrolase"/>
</dbReference>
<keyword evidence="2 4" id="KW-0378">Hydrolase</keyword>
<dbReference type="STRING" id="930146.SAMN05192533_10119"/>
<dbReference type="Gene3D" id="1.10.4080.10">
    <property type="entry name" value="ADP-ribosylation/Crystallin J1"/>
    <property type="match status" value="1"/>
</dbReference>
<dbReference type="Pfam" id="PF03747">
    <property type="entry name" value="ADP_ribosyl_GH"/>
    <property type="match status" value="1"/>
</dbReference>
<keyword evidence="3" id="KW-0460">Magnesium</keyword>
<keyword evidence="5" id="KW-1185">Reference proteome</keyword>
<dbReference type="PANTHER" id="PTHR16222:SF24">
    <property type="entry name" value="ADP-RIBOSYLHYDROLASE ARH3"/>
    <property type="match status" value="1"/>
</dbReference>
<evidence type="ECO:0000256" key="1">
    <source>
        <dbReference type="ARBA" id="ARBA00010702"/>
    </source>
</evidence>
<sequence length="341" mass="37469">MQNLYRGCLIGGAIGDALGWPVEFMRLEEIRNKYGEEGIKTLDIRPGGPAEITDDTQMTMFTAEGLLRAENRGNNKGIVDVPTMVYKSYLRWLSTQGIETDVEKDGWIYPINVLHNRRAPGNTCLSALHSGTIGQVSTPINDSKGCGGVMRTAPVGLLYPKERAFQLGSELAAITHGHPSGFLSAGGLSYIIASILETRDLPLAVERMVEELANWPNHEECSTLVEMALKLAYSDVDDEEAIRTLGEGWVGEEALAISIFCSLRYQDDFQKAVIASVNHNGDSDSTGAITGNILGALLGLEGIPVQWIKDVELKDEIIQLADDVLTRYEESESWHRKYPGW</sequence>
<feature type="binding site" evidence="3">
    <location>
        <position position="53"/>
    </location>
    <ligand>
        <name>Mg(2+)</name>
        <dbReference type="ChEBI" id="CHEBI:18420"/>
        <label>1</label>
    </ligand>
</feature>
<feature type="binding site" evidence="3">
    <location>
        <position position="282"/>
    </location>
    <ligand>
        <name>Mg(2+)</name>
        <dbReference type="ChEBI" id="CHEBI:18420"/>
        <label>1</label>
    </ligand>
</feature>
<feature type="binding site" evidence="3">
    <location>
        <position position="285"/>
    </location>
    <ligand>
        <name>Mg(2+)</name>
        <dbReference type="ChEBI" id="CHEBI:18420"/>
        <label>1</label>
    </ligand>
</feature>
<gene>
    <name evidence="4" type="ORF">SAMN05192533_10119</name>
</gene>
<keyword evidence="3" id="KW-0479">Metal-binding</keyword>
<name>A0A1H7VNA2_9BACI</name>